<name>A0A498NFP4_LABRO</name>
<evidence type="ECO:0000313" key="4">
    <source>
        <dbReference type="EMBL" id="RXN13530.1"/>
    </source>
</evidence>
<dbReference type="InterPro" id="IPR043128">
    <property type="entry name" value="Rev_trsase/Diguanyl_cyclase"/>
</dbReference>
<dbReference type="Pfam" id="PF00078">
    <property type="entry name" value="RVT_1"/>
    <property type="match status" value="1"/>
</dbReference>
<dbReference type="EMBL" id="QBIY01011570">
    <property type="protein sequence ID" value="RXN30507.1"/>
    <property type="molecule type" value="Genomic_DNA"/>
</dbReference>
<dbReference type="Gene3D" id="3.30.70.270">
    <property type="match status" value="1"/>
</dbReference>
<dbReference type="InterPro" id="IPR043502">
    <property type="entry name" value="DNA/RNA_pol_sf"/>
</dbReference>
<dbReference type="GO" id="GO:0004523">
    <property type="term" value="F:RNA-DNA hybrid ribonuclease activity"/>
    <property type="evidence" value="ECO:0007669"/>
    <property type="project" value="UniProtKB-EC"/>
</dbReference>
<keyword evidence="6" id="KW-1185">Reference proteome</keyword>
<dbReference type="Proteomes" id="UP000290572">
    <property type="component" value="Unassembled WGS sequence"/>
</dbReference>
<dbReference type="InterPro" id="IPR000477">
    <property type="entry name" value="RT_dom"/>
</dbReference>
<evidence type="ECO:0000313" key="6">
    <source>
        <dbReference type="Proteomes" id="UP000290572"/>
    </source>
</evidence>
<reference evidence="5 6" key="1">
    <citation type="submission" date="2018-03" db="EMBL/GenBank/DDBJ databases">
        <title>Draft genome sequence of Rohu Carp (Labeo rohita).</title>
        <authorList>
            <person name="Das P."/>
            <person name="Kushwaha B."/>
            <person name="Joshi C.G."/>
            <person name="Kumar D."/>
            <person name="Nagpure N.S."/>
            <person name="Sahoo L."/>
            <person name="Das S.P."/>
            <person name="Bit A."/>
            <person name="Patnaik S."/>
            <person name="Meher P.K."/>
            <person name="Jayasankar P."/>
            <person name="Koringa P.G."/>
            <person name="Patel N.V."/>
            <person name="Hinsu A.T."/>
            <person name="Kumar R."/>
            <person name="Pandey M."/>
            <person name="Agarwal S."/>
            <person name="Srivastava S."/>
            <person name="Singh M."/>
            <person name="Iquebal M.A."/>
            <person name="Jaiswal S."/>
            <person name="Angadi U.B."/>
            <person name="Kumar N."/>
            <person name="Raza M."/>
            <person name="Shah T.M."/>
            <person name="Rai A."/>
            <person name="Jena J.K."/>
        </authorList>
    </citation>
    <scope>NUCLEOTIDE SEQUENCE [LARGE SCALE GENOMIC DNA]</scope>
    <source>
        <strain evidence="5">DASCIFA01</strain>
        <tissue evidence="5">Testis</tissue>
    </source>
</reference>
<dbReference type="SUPFAM" id="SSF56672">
    <property type="entry name" value="DNA/RNA polymerases"/>
    <property type="match status" value="1"/>
</dbReference>
<proteinExistence type="inferred from homology"/>
<evidence type="ECO:0000313" key="5">
    <source>
        <dbReference type="EMBL" id="RXN30507.1"/>
    </source>
</evidence>
<dbReference type="EC" id="3.1.26.4" evidence="2"/>
<protein>
    <recommendedName>
        <fullName evidence="2">ribonuclease H</fullName>
        <ecNumber evidence="2">3.1.26.4</ecNumber>
    </recommendedName>
</protein>
<comment type="similarity">
    <text evidence="1">Belongs to the beta type-B retroviral polymerase family. HERV class-II K(HML-2) pol subfamily.</text>
</comment>
<evidence type="ECO:0000256" key="1">
    <source>
        <dbReference type="ARBA" id="ARBA00010879"/>
    </source>
</evidence>
<dbReference type="STRING" id="84645.A0A498NFP4"/>
<sequence>MRRNCPSPWLSLERVTPALPQPSEIQPASTVLRVKRSGPEMCIHLLIYDMEVCALLDSGARRSVLPRLCYETIKADWEICLVYLDDIIVLGKDVKEMLQRLAQVFEKLRQANLKVKPAKCCLFCHIVSAHGIATDPEKVQKI</sequence>
<gene>
    <name evidence="4" type="ORF">ROHU_009624</name>
    <name evidence="5" type="ORF">ROHU_017666</name>
</gene>
<evidence type="ECO:0000259" key="3">
    <source>
        <dbReference type="Pfam" id="PF00078"/>
    </source>
</evidence>
<organism evidence="5 6">
    <name type="scientific">Labeo rohita</name>
    <name type="common">Indian major carp</name>
    <name type="synonym">Cyprinus rohita</name>
    <dbReference type="NCBI Taxonomy" id="84645"/>
    <lineage>
        <taxon>Eukaryota</taxon>
        <taxon>Metazoa</taxon>
        <taxon>Chordata</taxon>
        <taxon>Craniata</taxon>
        <taxon>Vertebrata</taxon>
        <taxon>Euteleostomi</taxon>
        <taxon>Actinopterygii</taxon>
        <taxon>Neopterygii</taxon>
        <taxon>Teleostei</taxon>
        <taxon>Ostariophysi</taxon>
        <taxon>Cypriniformes</taxon>
        <taxon>Cyprinidae</taxon>
        <taxon>Labeoninae</taxon>
        <taxon>Labeonini</taxon>
        <taxon>Labeo</taxon>
    </lineage>
</organism>
<feature type="domain" description="Reverse transcriptase" evidence="3">
    <location>
        <begin position="78"/>
        <end position="124"/>
    </location>
</feature>
<accession>A0A498NFP4</accession>
<dbReference type="AlphaFoldDB" id="A0A498NFP4"/>
<evidence type="ECO:0000256" key="2">
    <source>
        <dbReference type="ARBA" id="ARBA00012180"/>
    </source>
</evidence>
<comment type="caution">
    <text evidence="5">The sequence shown here is derived from an EMBL/GenBank/DDBJ whole genome shotgun (WGS) entry which is preliminary data.</text>
</comment>
<dbReference type="EMBL" id="QBIY01012973">
    <property type="protein sequence ID" value="RXN13530.1"/>
    <property type="molecule type" value="Genomic_DNA"/>
</dbReference>